<accession>A0A645J2I1</accession>
<dbReference type="EMBL" id="VSSQ01129783">
    <property type="protein sequence ID" value="MPN57791.1"/>
    <property type="molecule type" value="Genomic_DNA"/>
</dbReference>
<organism evidence="1">
    <name type="scientific">bioreactor metagenome</name>
    <dbReference type="NCBI Taxonomy" id="1076179"/>
    <lineage>
        <taxon>unclassified sequences</taxon>
        <taxon>metagenomes</taxon>
        <taxon>ecological metagenomes</taxon>
    </lineage>
</organism>
<gene>
    <name evidence="1" type="ORF">SDC9_205485</name>
</gene>
<dbReference type="AlphaFoldDB" id="A0A645J2I1"/>
<protein>
    <submittedName>
        <fullName evidence="1">Uncharacterized protein</fullName>
    </submittedName>
</protein>
<comment type="caution">
    <text evidence="1">The sequence shown here is derived from an EMBL/GenBank/DDBJ whole genome shotgun (WGS) entry which is preliminary data.</text>
</comment>
<name>A0A645J2I1_9ZZZZ</name>
<proteinExistence type="predicted"/>
<evidence type="ECO:0000313" key="1">
    <source>
        <dbReference type="EMBL" id="MPN57791.1"/>
    </source>
</evidence>
<sequence>MFNINPEIVYKNDDSDKIPNIIFAKRNIKDDTEDYVKFTVGAFINSYMVEDYYISINGKEYVPVKNYYDLSLPVGKTSISISLDGKAPIRTVELEKYKE</sequence>
<reference evidence="1" key="1">
    <citation type="submission" date="2019-08" db="EMBL/GenBank/DDBJ databases">
        <authorList>
            <person name="Kucharzyk K."/>
            <person name="Murdoch R.W."/>
            <person name="Higgins S."/>
            <person name="Loffler F."/>
        </authorList>
    </citation>
    <scope>NUCLEOTIDE SEQUENCE</scope>
</reference>